<dbReference type="AlphaFoldDB" id="A0A923SLU5"/>
<feature type="region of interest" description="Disordered" evidence="4">
    <location>
        <begin position="395"/>
        <end position="447"/>
    </location>
</feature>
<dbReference type="InterPro" id="IPR017896">
    <property type="entry name" value="4Fe4S_Fe-S-bd"/>
</dbReference>
<evidence type="ECO:0000256" key="4">
    <source>
        <dbReference type="SAM" id="MobiDB-lite"/>
    </source>
</evidence>
<dbReference type="PROSITE" id="PS51379">
    <property type="entry name" value="4FE4S_FER_2"/>
    <property type="match status" value="3"/>
</dbReference>
<evidence type="ECO:0000256" key="2">
    <source>
        <dbReference type="ARBA" id="ARBA00023004"/>
    </source>
</evidence>
<dbReference type="GO" id="GO:0046872">
    <property type="term" value="F:metal ion binding"/>
    <property type="evidence" value="ECO:0007669"/>
    <property type="project" value="UniProtKB-KW"/>
</dbReference>
<dbReference type="Pfam" id="PF02906">
    <property type="entry name" value="Fe_hyd_lg_C"/>
    <property type="match status" value="1"/>
</dbReference>
<keyword evidence="3" id="KW-0411">Iron-sulfur</keyword>
<evidence type="ECO:0000313" key="6">
    <source>
        <dbReference type="EMBL" id="MBC5998526.1"/>
    </source>
</evidence>
<dbReference type="PANTHER" id="PTHR11615">
    <property type="entry name" value="NITRATE, FORMATE, IRON DEHYDROGENASE"/>
    <property type="match status" value="1"/>
</dbReference>
<feature type="compositionally biased region" description="Basic and acidic residues" evidence="4">
    <location>
        <begin position="395"/>
        <end position="405"/>
    </location>
</feature>
<accession>A0A923SLU5</accession>
<dbReference type="Gene3D" id="3.40.950.10">
    <property type="entry name" value="Fe-only Hydrogenase (Larger Subunit), Chain L, domain 3"/>
    <property type="match status" value="1"/>
</dbReference>
<dbReference type="RefSeq" id="WP_249286127.1">
    <property type="nucleotide sequence ID" value="NZ_JACRWC010000011.1"/>
</dbReference>
<evidence type="ECO:0000256" key="1">
    <source>
        <dbReference type="ARBA" id="ARBA00022723"/>
    </source>
</evidence>
<keyword evidence="7" id="KW-1185">Reference proteome</keyword>
<evidence type="ECO:0000256" key="3">
    <source>
        <dbReference type="ARBA" id="ARBA00023014"/>
    </source>
</evidence>
<keyword evidence="2" id="KW-0408">Iron</keyword>
<feature type="domain" description="4Fe-4S ferredoxin-type" evidence="5">
    <location>
        <begin position="121"/>
        <end position="151"/>
    </location>
</feature>
<comment type="caution">
    <text evidence="6">The sequence shown here is derived from an EMBL/GenBank/DDBJ whole genome shotgun (WGS) entry which is preliminary data.</text>
</comment>
<gene>
    <name evidence="6" type="ORF">H8876_00620</name>
</gene>
<dbReference type="Gene3D" id="3.30.70.20">
    <property type="match status" value="2"/>
</dbReference>
<keyword evidence="1" id="KW-0479">Metal-binding</keyword>
<sequence length="527" mass="56307">MRIFDTYVQKLKYKVLTELARQTWVGNDAFSVFNDIANQVVKKGEPTMSCCIYKDRAIVAERIRIALGGKKEDHNVIQVIDIACDECPVAGHVVTDLCRGCVAHACVDACKLGAITVDSHQKAEIDKSKCVECGKCAKSCPYSAIANFKRPCERACKVDAISMAPDGVAQIDSEKCIECGACVYKCPFGATLDVSSITDIIKTIVDSDNNKHYHVHAIVAPAIAGQFQYAKAGQLISAIRELGFYAVEEVALGADIVAYKEAQELQEKGFLTSSCCPAFVKYIKMKFPQLAEHISHNLSPMAETGKLIKEQDPDAKIVFIGPCTAKKGEVRKPEVHQYVDYVMTFEELQAMIDSKDIAVDQLPETELDTATYYGRVFARTGGLSEAVTEAVREQKAAEEAAKADAPDGAGTSGAVASGEAGASGKPASGDAGTNPGKPASGDGACDGDSTDSKPFVFDPIVCDGIDNCKTALLRASKGLLPNNFIEGMVCTDGCIGGAACLSHGNADKRAIDNYGKKASHKEIRDVL</sequence>
<protein>
    <submittedName>
        <fullName evidence="6">4Fe-4S binding protein</fullName>
    </submittedName>
</protein>
<dbReference type="CDD" id="cd10549">
    <property type="entry name" value="MtMvhB_like"/>
    <property type="match status" value="1"/>
</dbReference>
<dbReference type="Proteomes" id="UP000644115">
    <property type="component" value="Unassembled WGS sequence"/>
</dbReference>
<dbReference type="GO" id="GO:0051536">
    <property type="term" value="F:iron-sulfur cluster binding"/>
    <property type="evidence" value="ECO:0007669"/>
    <property type="project" value="UniProtKB-KW"/>
</dbReference>
<feature type="domain" description="4Fe-4S ferredoxin-type" evidence="5">
    <location>
        <begin position="167"/>
        <end position="197"/>
    </location>
</feature>
<evidence type="ECO:0000313" key="7">
    <source>
        <dbReference type="Proteomes" id="UP000644115"/>
    </source>
</evidence>
<dbReference type="Pfam" id="PF12838">
    <property type="entry name" value="Fer4_7"/>
    <property type="match status" value="2"/>
</dbReference>
<name>A0A923SLU5_9FIRM</name>
<dbReference type="EMBL" id="JACRWC010000011">
    <property type="protein sequence ID" value="MBC5998526.1"/>
    <property type="molecule type" value="Genomic_DNA"/>
</dbReference>
<dbReference type="InterPro" id="IPR027631">
    <property type="entry name" value="Mono_FeFe_hydrog"/>
</dbReference>
<dbReference type="InterPro" id="IPR050340">
    <property type="entry name" value="Cytosolic_Fe-S_CAF"/>
</dbReference>
<dbReference type="PROSITE" id="PS00198">
    <property type="entry name" value="4FE4S_FER_1"/>
    <property type="match status" value="1"/>
</dbReference>
<evidence type="ECO:0000259" key="5">
    <source>
        <dbReference type="PROSITE" id="PS51379"/>
    </source>
</evidence>
<dbReference type="SUPFAM" id="SSF53920">
    <property type="entry name" value="Fe-only hydrogenase"/>
    <property type="match status" value="1"/>
</dbReference>
<dbReference type="Gene3D" id="3.40.50.1780">
    <property type="match status" value="1"/>
</dbReference>
<feature type="compositionally biased region" description="Low complexity" evidence="4">
    <location>
        <begin position="406"/>
        <end position="424"/>
    </location>
</feature>
<feature type="domain" description="4Fe-4S ferredoxin-type" evidence="5">
    <location>
        <begin position="89"/>
        <end position="120"/>
    </location>
</feature>
<reference evidence="6" key="1">
    <citation type="submission" date="2020-08" db="EMBL/GenBank/DDBJ databases">
        <authorList>
            <person name="Liu C."/>
            <person name="Sun Q."/>
        </authorList>
    </citation>
    <scope>NUCLEOTIDE SEQUENCE</scope>
    <source>
        <strain evidence="6">BX16</strain>
    </source>
</reference>
<dbReference type="NCBIfam" id="TIGR04105">
    <property type="entry name" value="FeFe_hydrog_B1"/>
    <property type="match status" value="1"/>
</dbReference>
<proteinExistence type="predicted"/>
<dbReference type="InterPro" id="IPR009016">
    <property type="entry name" value="Fe_hydrogenase"/>
</dbReference>
<dbReference type="InterPro" id="IPR017900">
    <property type="entry name" value="4Fe4S_Fe_S_CS"/>
</dbReference>
<organism evidence="6 7">
    <name type="scientific">Lentihominibacter faecis</name>
    <dbReference type="NCBI Taxonomy" id="2764712"/>
    <lineage>
        <taxon>Bacteria</taxon>
        <taxon>Bacillati</taxon>
        <taxon>Bacillota</taxon>
        <taxon>Clostridia</taxon>
        <taxon>Peptostreptococcales</taxon>
        <taxon>Anaerovoracaceae</taxon>
        <taxon>Lentihominibacter</taxon>
    </lineage>
</organism>
<dbReference type="InterPro" id="IPR004108">
    <property type="entry name" value="Fe_hydrogenase_lsu_C"/>
</dbReference>
<dbReference type="SUPFAM" id="SSF54862">
    <property type="entry name" value="4Fe-4S ferredoxins"/>
    <property type="match status" value="1"/>
</dbReference>